<dbReference type="OrthoDB" id="6123768at2759"/>
<evidence type="ECO:0000313" key="8">
    <source>
        <dbReference type="Proteomes" id="UP000242188"/>
    </source>
</evidence>
<dbReference type="GO" id="GO:0046872">
    <property type="term" value="F:metal ion binding"/>
    <property type="evidence" value="ECO:0007669"/>
    <property type="project" value="UniProtKB-KW"/>
</dbReference>
<keyword evidence="4" id="KW-0732">Signal</keyword>
<evidence type="ECO:0000256" key="1">
    <source>
        <dbReference type="ARBA" id="ARBA00022723"/>
    </source>
</evidence>
<dbReference type="InterPro" id="IPR002227">
    <property type="entry name" value="Tyrosinase_Cu-bd"/>
</dbReference>
<comment type="caution">
    <text evidence="7">The sequence shown here is derived from an EMBL/GenBank/DDBJ whole genome shotgun (WGS) entry which is preliminary data.</text>
</comment>
<dbReference type="GO" id="GO:0016491">
    <property type="term" value="F:oxidoreductase activity"/>
    <property type="evidence" value="ECO:0007669"/>
    <property type="project" value="InterPro"/>
</dbReference>
<dbReference type="SUPFAM" id="SSF48056">
    <property type="entry name" value="Di-copper centre-containing domain"/>
    <property type="match status" value="1"/>
</dbReference>
<evidence type="ECO:0000256" key="2">
    <source>
        <dbReference type="ARBA" id="ARBA00023008"/>
    </source>
</evidence>
<feature type="chain" id="PRO_5012284311" evidence="4">
    <location>
        <begin position="24"/>
        <end position="878"/>
    </location>
</feature>
<evidence type="ECO:0000313" key="7">
    <source>
        <dbReference type="EMBL" id="OWF55164.1"/>
    </source>
</evidence>
<evidence type="ECO:0000256" key="4">
    <source>
        <dbReference type="SAM" id="SignalP"/>
    </source>
</evidence>
<evidence type="ECO:0000259" key="6">
    <source>
        <dbReference type="PROSITE" id="PS00498"/>
    </source>
</evidence>
<organism evidence="7 8">
    <name type="scientific">Mizuhopecten yessoensis</name>
    <name type="common">Japanese scallop</name>
    <name type="synonym">Patinopecten yessoensis</name>
    <dbReference type="NCBI Taxonomy" id="6573"/>
    <lineage>
        <taxon>Eukaryota</taxon>
        <taxon>Metazoa</taxon>
        <taxon>Spiralia</taxon>
        <taxon>Lophotrochozoa</taxon>
        <taxon>Mollusca</taxon>
        <taxon>Bivalvia</taxon>
        <taxon>Autobranchia</taxon>
        <taxon>Pteriomorphia</taxon>
        <taxon>Pectinida</taxon>
        <taxon>Pectinoidea</taxon>
        <taxon>Pectinidae</taxon>
        <taxon>Mizuhopecten</taxon>
    </lineage>
</organism>
<dbReference type="PANTHER" id="PTHR11474:SF126">
    <property type="entry name" value="TYROSINASE-LIKE PROTEIN TYR-1-RELATED"/>
    <property type="match status" value="1"/>
</dbReference>
<gene>
    <name evidence="7" type="ORF">KP79_PYT14536</name>
</gene>
<proteinExistence type="predicted"/>
<dbReference type="Gene3D" id="1.10.1280.10">
    <property type="entry name" value="Di-copper center containing domain from catechol oxidase"/>
    <property type="match status" value="1"/>
</dbReference>
<feature type="signal peptide" evidence="4">
    <location>
        <begin position="1"/>
        <end position="23"/>
    </location>
</feature>
<sequence length="878" mass="98010">MAPLSLAQLTSLGLLFLVGLSNAYIESEPIDEGLYNCLEMETRNMSVEDFPAAGIMHSCVQSFLALTTDLRYHSNITIEEVAWVGSLVRKYASKRHKRQAGIPRIRQEIRRITDQQRGALFEAFNVLKQNGRYDTLASFHQNMAITSAHNGPNFLGWHRVYLLALEEALMEVNPRVTLPYWDSTLDFDMNDPIQSAVWTSQFFGNGDGVVNTGPFSNWVVEGGGLLTRNIGSFGTSLMQKRLINNIINPNNNVRFHWQITVWYGQRPWLRQNVLERQHDGVHAWVGGLMRGLSTSAHDPVFFFHHCFIDYLWEQFRLKQRNLGFDSSNDYLPDFYLRDRPAHFRNRLMDGFPDYRNIDGYSDRFTRDIYQYERSPVCPACGSPYLFCDNTRGVCVSADSSAMGESRSSAAGFGGVSVASLAAQAQGPLALGETFTSSFADPRARNTPLPSGPRADGAGSAFGAFTDDGTGTGTNLATNLLRTSSARGQANSNMRRAMMNSMSGNRGQSTAQMFRGPFNMNQGMFGPIQLLQGRQAGLSQQVPQNGMGTIAHNGMQANAQNRMQAMTRNGMTSMSQNGMPTMAHNSMSGMSHNSMPMMSQNGNQMNSGHGGFNPNQNMPPQAIAFPSNSGLSSAINQGIQNTFTLDGVSDVNRWAFMPVRVVYRRPEGLTFDGRNIRQGQVENGFDMYNPTIYSQMKRYMHRGAPATYPKCPKYGSGAGKIFIETNGINYAGTFKDYAMIDARQPVTESYTYVGFRNPSLGASRTFVHAYDSYGRVCQPRCLVRHSNPPRYVPCSGAINSNTRTPRMYGNSFGEAVLGRWDFKSDYCPQSYNGEVFMTFYCDYAKGWPWRDCNKNIKKPLIVRTVKRLHGQKALRGNCK</sequence>
<name>A0A210R2J1_MIZYE</name>
<reference evidence="7 8" key="1">
    <citation type="journal article" date="2017" name="Nat. Ecol. Evol.">
        <title>Scallop genome provides insights into evolution of bilaterian karyotype and development.</title>
        <authorList>
            <person name="Wang S."/>
            <person name="Zhang J."/>
            <person name="Jiao W."/>
            <person name="Li J."/>
            <person name="Xun X."/>
            <person name="Sun Y."/>
            <person name="Guo X."/>
            <person name="Huan P."/>
            <person name="Dong B."/>
            <person name="Zhang L."/>
            <person name="Hu X."/>
            <person name="Sun X."/>
            <person name="Wang J."/>
            <person name="Zhao C."/>
            <person name="Wang Y."/>
            <person name="Wang D."/>
            <person name="Huang X."/>
            <person name="Wang R."/>
            <person name="Lv J."/>
            <person name="Li Y."/>
            <person name="Zhang Z."/>
            <person name="Liu B."/>
            <person name="Lu W."/>
            <person name="Hui Y."/>
            <person name="Liang J."/>
            <person name="Zhou Z."/>
            <person name="Hou R."/>
            <person name="Li X."/>
            <person name="Liu Y."/>
            <person name="Li H."/>
            <person name="Ning X."/>
            <person name="Lin Y."/>
            <person name="Zhao L."/>
            <person name="Xing Q."/>
            <person name="Dou J."/>
            <person name="Li Y."/>
            <person name="Mao J."/>
            <person name="Guo H."/>
            <person name="Dou H."/>
            <person name="Li T."/>
            <person name="Mu C."/>
            <person name="Jiang W."/>
            <person name="Fu Q."/>
            <person name="Fu X."/>
            <person name="Miao Y."/>
            <person name="Liu J."/>
            <person name="Yu Q."/>
            <person name="Li R."/>
            <person name="Liao H."/>
            <person name="Li X."/>
            <person name="Kong Y."/>
            <person name="Jiang Z."/>
            <person name="Chourrout D."/>
            <person name="Li R."/>
            <person name="Bao Z."/>
        </authorList>
    </citation>
    <scope>NUCLEOTIDE SEQUENCE [LARGE SCALE GENOMIC DNA]</scope>
    <source>
        <strain evidence="7 8">PY_sf001</strain>
    </source>
</reference>
<dbReference type="Pfam" id="PF00264">
    <property type="entry name" value="Tyrosinase"/>
    <property type="match status" value="1"/>
</dbReference>
<feature type="domain" description="Tyrosinase copper-binding" evidence="5">
    <location>
        <begin position="149"/>
        <end position="166"/>
    </location>
</feature>
<dbReference type="PRINTS" id="PR00092">
    <property type="entry name" value="TYROSINASE"/>
</dbReference>
<dbReference type="InterPro" id="IPR050316">
    <property type="entry name" value="Tyrosinase/Hemocyanin"/>
</dbReference>
<dbReference type="EMBL" id="NEDP02000756">
    <property type="protein sequence ID" value="OWF55164.1"/>
    <property type="molecule type" value="Genomic_DNA"/>
</dbReference>
<dbReference type="STRING" id="6573.A0A210R2J1"/>
<dbReference type="PANTHER" id="PTHR11474">
    <property type="entry name" value="TYROSINASE FAMILY MEMBER"/>
    <property type="match status" value="1"/>
</dbReference>
<dbReference type="PROSITE" id="PS00498">
    <property type="entry name" value="TYROSINASE_2"/>
    <property type="match status" value="1"/>
</dbReference>
<keyword evidence="8" id="KW-1185">Reference proteome</keyword>
<dbReference type="PROSITE" id="PS00497">
    <property type="entry name" value="TYROSINASE_1"/>
    <property type="match status" value="1"/>
</dbReference>
<feature type="compositionally biased region" description="Low complexity" evidence="3">
    <location>
        <begin position="461"/>
        <end position="475"/>
    </location>
</feature>
<keyword evidence="1" id="KW-0479">Metal-binding</keyword>
<evidence type="ECO:0000256" key="3">
    <source>
        <dbReference type="SAM" id="MobiDB-lite"/>
    </source>
</evidence>
<evidence type="ECO:0000259" key="5">
    <source>
        <dbReference type="PROSITE" id="PS00497"/>
    </source>
</evidence>
<feature type="region of interest" description="Disordered" evidence="3">
    <location>
        <begin position="438"/>
        <end position="475"/>
    </location>
</feature>
<accession>A0A210R2J1</accession>
<dbReference type="InterPro" id="IPR008922">
    <property type="entry name" value="Di-copper_centre_dom_sf"/>
</dbReference>
<keyword evidence="2" id="KW-0186">Copper</keyword>
<dbReference type="AlphaFoldDB" id="A0A210R2J1"/>
<feature type="domain" description="Tyrosinase copper-binding" evidence="6">
    <location>
        <begin position="298"/>
        <end position="309"/>
    </location>
</feature>
<protein>
    <submittedName>
        <fullName evidence="7">Tyrosinase-like protein 2</fullName>
    </submittedName>
</protein>
<dbReference type="Proteomes" id="UP000242188">
    <property type="component" value="Unassembled WGS sequence"/>
</dbReference>